<evidence type="ECO:0000313" key="2">
    <source>
        <dbReference type="EMBL" id="KAK5532363.1"/>
    </source>
</evidence>
<proteinExistence type="predicted"/>
<feature type="compositionally biased region" description="Low complexity" evidence="1">
    <location>
        <begin position="149"/>
        <end position="162"/>
    </location>
</feature>
<accession>A0AAV9Q3N4</accession>
<feature type="region of interest" description="Disordered" evidence="1">
    <location>
        <begin position="149"/>
        <end position="170"/>
    </location>
</feature>
<dbReference type="Proteomes" id="UP001345827">
    <property type="component" value="Unassembled WGS sequence"/>
</dbReference>
<dbReference type="AlphaFoldDB" id="A0AAV9Q3N4"/>
<dbReference type="EMBL" id="JAXLQG010000015">
    <property type="protein sequence ID" value="KAK5532363.1"/>
    <property type="molecule type" value="Genomic_DNA"/>
</dbReference>
<sequence length="459" mass="52474">MADQMMSGTDLWFWDSNPDTKMSATYDMKDMIDQVVDAEERDSSWYHKALAAVGSDFGVHDHSDTAMDDSQPADLEEYLNKPLPLTPGQACFDVQFADAGIDARAYPQFVGMTEEHVPTYQNLRDIRDSEDLPDYDPSTCAYPTRAILNPKSQKSKYQSPPKKNSKSQRVNAAAVDWTPINIHKCLPTPPDQFDLFEQPTSKKRSNRDTLDDSPMIYDYDISPIATKKIRVTEQQDDYDSDIEIIATKKIRDSDIEIITATTCYIEFPPTPPYEDNDCEYLYTVPSPPRKRKIPVLTGYPGQFESYEVAHLRRRTATILVPERRTNGDPLHPNGEFTHTNFIDDPTYPYKDYTKAMLNSLPTRNVALNFADFQMDLAAENPTRTKSEENLRREAHLECTSARLEGVSVGQFRYYQGHMSIEEYMAAKMCICWDDCWCNKLCTIYADVMCPCTESIVLQD</sequence>
<feature type="region of interest" description="Disordered" evidence="1">
    <location>
        <begin position="124"/>
        <end position="143"/>
    </location>
</feature>
<evidence type="ECO:0000313" key="3">
    <source>
        <dbReference type="Proteomes" id="UP001345827"/>
    </source>
</evidence>
<organism evidence="2 3">
    <name type="scientific">Vermiconidia calcicola</name>
    <dbReference type="NCBI Taxonomy" id="1690605"/>
    <lineage>
        <taxon>Eukaryota</taxon>
        <taxon>Fungi</taxon>
        <taxon>Dikarya</taxon>
        <taxon>Ascomycota</taxon>
        <taxon>Pezizomycotina</taxon>
        <taxon>Dothideomycetes</taxon>
        <taxon>Dothideomycetidae</taxon>
        <taxon>Mycosphaerellales</taxon>
        <taxon>Extremaceae</taxon>
        <taxon>Vermiconidia</taxon>
    </lineage>
</organism>
<gene>
    <name evidence="2" type="ORF">LTR25_007896</name>
</gene>
<protein>
    <submittedName>
        <fullName evidence="2">Uncharacterized protein</fullName>
    </submittedName>
</protein>
<evidence type="ECO:0000256" key="1">
    <source>
        <dbReference type="SAM" id="MobiDB-lite"/>
    </source>
</evidence>
<keyword evidence="3" id="KW-1185">Reference proteome</keyword>
<reference evidence="2 3" key="1">
    <citation type="submission" date="2023-06" db="EMBL/GenBank/DDBJ databases">
        <title>Black Yeasts Isolated from many extreme environments.</title>
        <authorList>
            <person name="Coleine C."/>
            <person name="Stajich J.E."/>
            <person name="Selbmann L."/>
        </authorList>
    </citation>
    <scope>NUCLEOTIDE SEQUENCE [LARGE SCALE GENOMIC DNA]</scope>
    <source>
        <strain evidence="2 3">CCFEE 5887</strain>
    </source>
</reference>
<name>A0AAV9Q3N4_9PEZI</name>
<comment type="caution">
    <text evidence="2">The sequence shown here is derived from an EMBL/GenBank/DDBJ whole genome shotgun (WGS) entry which is preliminary data.</text>
</comment>